<proteinExistence type="predicted"/>
<keyword evidence="2" id="KW-1185">Reference proteome</keyword>
<comment type="caution">
    <text evidence="1">The sequence shown here is derived from an EMBL/GenBank/DDBJ whole genome shotgun (WGS) entry which is preliminary data.</text>
</comment>
<sequence length="234" mass="26932">MKKILIMACVCIAFFVSGVSVYSYMNEKNRYAAVTVVPEQRDDLPLYKGLEFQEHNYLMKGNHWYDVYVFYKKQMPLHGWKLVHKQASIEGSGGFITSWEKDHSELFIDGGWNPHENTTEVKFDLRPIIRSTSWIESIPSSICVYASKEAETCSTLSDQKKIEQFVNWVNDEAMDKEDAPLQKDYGIVVVNGKKIEIHYDPELPSFTLKSADGRKQLKPEPLLELLGLTELKTK</sequence>
<gene>
    <name evidence="1" type="ORF">AWM68_00695</name>
</gene>
<protein>
    <submittedName>
        <fullName evidence="1">Uncharacterized protein</fullName>
    </submittedName>
</protein>
<evidence type="ECO:0000313" key="2">
    <source>
        <dbReference type="Proteomes" id="UP000076567"/>
    </source>
</evidence>
<dbReference type="AlphaFoldDB" id="A0A163SDS4"/>
<evidence type="ECO:0000313" key="1">
    <source>
        <dbReference type="EMBL" id="KZE68828.1"/>
    </source>
</evidence>
<name>A0A163SDS4_9BACL</name>
<accession>A0A163SDS4</accession>
<dbReference type="OrthoDB" id="2939119at2"/>
<organism evidence="1 2">
    <name type="scientific">Fictibacillus phosphorivorans</name>
    <dbReference type="NCBI Taxonomy" id="1221500"/>
    <lineage>
        <taxon>Bacteria</taxon>
        <taxon>Bacillati</taxon>
        <taxon>Bacillota</taxon>
        <taxon>Bacilli</taxon>
        <taxon>Bacillales</taxon>
        <taxon>Fictibacillaceae</taxon>
        <taxon>Fictibacillus</taxon>
    </lineage>
</organism>
<dbReference type="EMBL" id="LRFC01000001">
    <property type="protein sequence ID" value="KZE68828.1"/>
    <property type="molecule type" value="Genomic_DNA"/>
</dbReference>
<reference evidence="2" key="1">
    <citation type="submission" date="2016-01" db="EMBL/GenBank/DDBJ databases">
        <title>Draft genome of Chromobacterium sp. F49.</title>
        <authorList>
            <person name="Hong K.W."/>
        </authorList>
    </citation>
    <scope>NUCLEOTIDE SEQUENCE [LARGE SCALE GENOMIC DNA]</scope>
    <source>
        <strain evidence="2">P7IIIA</strain>
    </source>
</reference>
<dbReference type="Proteomes" id="UP000076567">
    <property type="component" value="Unassembled WGS sequence"/>
</dbReference>
<dbReference type="RefSeq" id="WP_066236122.1">
    <property type="nucleotide sequence ID" value="NZ_LRFC01000001.1"/>
</dbReference>